<keyword evidence="3" id="KW-1185">Reference proteome</keyword>
<accession>A0A9W7DIC0</accession>
<proteinExistence type="predicted"/>
<dbReference type="AlphaFoldDB" id="A0A9W7DIC0"/>
<comment type="caution">
    <text evidence="2">The sequence shown here is derived from an EMBL/GenBank/DDBJ whole genome shotgun (WGS) entry which is preliminary data.</text>
</comment>
<evidence type="ECO:0000313" key="2">
    <source>
        <dbReference type="EMBL" id="GMG46447.1"/>
    </source>
</evidence>
<protein>
    <submittedName>
        <fullName evidence="2">Unnamed protein product</fullName>
    </submittedName>
</protein>
<reference evidence="2" key="1">
    <citation type="submission" date="2023-04" db="EMBL/GenBank/DDBJ databases">
        <title>Ambrosiozyma monospora NBRC 1965.</title>
        <authorList>
            <person name="Ichikawa N."/>
            <person name="Sato H."/>
            <person name="Tonouchi N."/>
        </authorList>
    </citation>
    <scope>NUCLEOTIDE SEQUENCE</scope>
    <source>
        <strain evidence="2">NBRC 1965</strain>
    </source>
</reference>
<dbReference type="Proteomes" id="UP001165063">
    <property type="component" value="Unassembled WGS sequence"/>
</dbReference>
<evidence type="ECO:0000256" key="1">
    <source>
        <dbReference type="SAM" id="SignalP"/>
    </source>
</evidence>
<sequence length="153" mass="16200">MLFSIILGIVISACTTATAATIPSLADSAFQLVVGASASHNYLAGLSISLDSEKQLILTGDATKFQQKNPTVLVPVGNDTSTSTQIVVRPDGSLVVGDANEQNYEKFSVNFDSNGVMLINESNFGVVSCSRKLKYFQSSGDFGSCTPVIIKRQ</sequence>
<feature type="signal peptide" evidence="1">
    <location>
        <begin position="1"/>
        <end position="19"/>
    </location>
</feature>
<dbReference type="EMBL" id="BSXU01004670">
    <property type="protein sequence ID" value="GMG46447.1"/>
    <property type="molecule type" value="Genomic_DNA"/>
</dbReference>
<gene>
    <name evidence="2" type="ORF">Amon01_000687900</name>
</gene>
<evidence type="ECO:0000313" key="3">
    <source>
        <dbReference type="Proteomes" id="UP001165063"/>
    </source>
</evidence>
<name>A0A9W7DIC0_AMBMO</name>
<keyword evidence="1" id="KW-0732">Signal</keyword>
<feature type="chain" id="PRO_5040959493" evidence="1">
    <location>
        <begin position="20"/>
        <end position="153"/>
    </location>
</feature>
<organism evidence="2 3">
    <name type="scientific">Ambrosiozyma monospora</name>
    <name type="common">Yeast</name>
    <name type="synonym">Endomycopsis monosporus</name>
    <dbReference type="NCBI Taxonomy" id="43982"/>
    <lineage>
        <taxon>Eukaryota</taxon>
        <taxon>Fungi</taxon>
        <taxon>Dikarya</taxon>
        <taxon>Ascomycota</taxon>
        <taxon>Saccharomycotina</taxon>
        <taxon>Pichiomycetes</taxon>
        <taxon>Pichiales</taxon>
        <taxon>Pichiaceae</taxon>
        <taxon>Ambrosiozyma</taxon>
    </lineage>
</organism>